<dbReference type="PANTHER" id="PTHR33146:SF26">
    <property type="entry name" value="ENDONUCLEASE 4"/>
    <property type="match status" value="1"/>
</dbReference>
<reference evidence="8" key="1">
    <citation type="submission" date="2019-06" db="EMBL/GenBank/DDBJ databases">
        <title>Alistipes onderdonkii subsp. vulgaris subsp. nov., Alistipes dispar sp. nov. and Alistipes communis sp. nov., isolated from human faeces, and creation of Alistipes onderdonkii subsp. onderdonkii subsp. nov.</title>
        <authorList>
            <person name="Sakamoto M."/>
            <person name="Ikeyama N."/>
            <person name="Ogata Y."/>
            <person name="Suda W."/>
            <person name="Iino T."/>
            <person name="Hattori M."/>
            <person name="Ohkuma M."/>
        </authorList>
    </citation>
    <scope>NUCLEOTIDE SEQUENCE [LARGE SCALE GENOMIC DNA]</scope>
    <source>
        <strain evidence="8">5CBH24</strain>
    </source>
</reference>
<dbReference type="Pfam" id="PF02265">
    <property type="entry name" value="S1-P1_nuclease"/>
    <property type="match status" value="1"/>
</dbReference>
<dbReference type="Proteomes" id="UP000318946">
    <property type="component" value="Chromosome"/>
</dbReference>
<keyword evidence="6" id="KW-0325">Glycoprotein</keyword>
<dbReference type="PANTHER" id="PTHR33146">
    <property type="entry name" value="ENDONUCLEASE 4"/>
    <property type="match status" value="1"/>
</dbReference>
<dbReference type="GO" id="GO:0006308">
    <property type="term" value="P:DNA catabolic process"/>
    <property type="evidence" value="ECO:0007669"/>
    <property type="project" value="InterPro"/>
</dbReference>
<dbReference type="Gene3D" id="1.10.575.10">
    <property type="entry name" value="P1 Nuclease"/>
    <property type="match status" value="1"/>
</dbReference>
<dbReference type="GO" id="GO:0003676">
    <property type="term" value="F:nucleic acid binding"/>
    <property type="evidence" value="ECO:0007669"/>
    <property type="project" value="InterPro"/>
</dbReference>
<evidence type="ECO:0000313" key="7">
    <source>
        <dbReference type="EMBL" id="BBL03410.1"/>
    </source>
</evidence>
<keyword evidence="3" id="KW-0255">Endonuclease</keyword>
<name>A0A4Y1WQP7_9BACT</name>
<dbReference type="GO" id="GO:0046872">
    <property type="term" value="F:metal ion binding"/>
    <property type="evidence" value="ECO:0007669"/>
    <property type="project" value="UniProtKB-KW"/>
</dbReference>
<protein>
    <submittedName>
        <fullName evidence="7">Uncharacterized protein</fullName>
    </submittedName>
</protein>
<keyword evidence="8" id="KW-1185">Reference proteome</keyword>
<dbReference type="KEGG" id="acou:A5CBH24_07230"/>
<dbReference type="EMBL" id="AP019735">
    <property type="protein sequence ID" value="BBL03410.1"/>
    <property type="molecule type" value="Genomic_DNA"/>
</dbReference>
<accession>A0A4Y1WQP7</accession>
<dbReference type="SUPFAM" id="SSF48537">
    <property type="entry name" value="Phospholipase C/P1 nuclease"/>
    <property type="match status" value="1"/>
</dbReference>
<evidence type="ECO:0000256" key="3">
    <source>
        <dbReference type="ARBA" id="ARBA00022759"/>
    </source>
</evidence>
<evidence type="ECO:0000256" key="6">
    <source>
        <dbReference type="ARBA" id="ARBA00023180"/>
    </source>
</evidence>
<dbReference type="GO" id="GO:0016788">
    <property type="term" value="F:hydrolase activity, acting on ester bonds"/>
    <property type="evidence" value="ECO:0007669"/>
    <property type="project" value="InterPro"/>
</dbReference>
<proteinExistence type="predicted"/>
<dbReference type="InterPro" id="IPR008947">
    <property type="entry name" value="PLipase_C/P1_nuclease_dom_sf"/>
</dbReference>
<accession>A0A4Y1XQ31</accession>
<dbReference type="InterPro" id="IPR003154">
    <property type="entry name" value="S1/P1nuclease"/>
</dbReference>
<sequence>MKNPVMKKTLLLAFAALCFVQSALAWGKSGHDAVAYIAETHLTKRAKAVIERYLGHSIVYDASWMDDYRAEPGYEMTNWWHVDYGKGEPTKDAAGNPLEPNVLRELNRAIERLRDYRNLDDSTVVVNLRYVIHLVGDMHCPSHVNYQQSRMRVLFYGVDTQYHALFDGGILDRKHRWGYMEYKHQLDRYSRREREALAAGTPDDWFAESRRECAVIYDWAAPGDKLGLSFCNKAIGLLDHQLIKASYRLAKVLNELFG</sequence>
<evidence type="ECO:0000313" key="8">
    <source>
        <dbReference type="Proteomes" id="UP000318946"/>
    </source>
</evidence>
<keyword evidence="5" id="KW-1015">Disulfide bond</keyword>
<dbReference type="AlphaFoldDB" id="A0A4Y1WQP7"/>
<keyword evidence="2" id="KW-0479">Metal-binding</keyword>
<evidence type="ECO:0000256" key="4">
    <source>
        <dbReference type="ARBA" id="ARBA00022801"/>
    </source>
</evidence>
<gene>
    <name evidence="7" type="ORF">A5CBH24_07230</name>
</gene>
<evidence type="ECO:0000256" key="2">
    <source>
        <dbReference type="ARBA" id="ARBA00022723"/>
    </source>
</evidence>
<dbReference type="GO" id="GO:0004519">
    <property type="term" value="F:endonuclease activity"/>
    <property type="evidence" value="ECO:0007669"/>
    <property type="project" value="UniProtKB-KW"/>
</dbReference>
<keyword evidence="4" id="KW-0378">Hydrolase</keyword>
<evidence type="ECO:0000256" key="1">
    <source>
        <dbReference type="ARBA" id="ARBA00022722"/>
    </source>
</evidence>
<dbReference type="CDD" id="cd11010">
    <property type="entry name" value="S1-P1_nuclease"/>
    <property type="match status" value="1"/>
</dbReference>
<keyword evidence="1" id="KW-0540">Nuclease</keyword>
<evidence type="ECO:0000256" key="5">
    <source>
        <dbReference type="ARBA" id="ARBA00023157"/>
    </source>
</evidence>
<organism evidence="7 8">
    <name type="scientific">Alistipes communis</name>
    <dbReference type="NCBI Taxonomy" id="2585118"/>
    <lineage>
        <taxon>Bacteria</taxon>
        <taxon>Pseudomonadati</taxon>
        <taxon>Bacteroidota</taxon>
        <taxon>Bacteroidia</taxon>
        <taxon>Bacteroidales</taxon>
        <taxon>Rikenellaceae</taxon>
        <taxon>Alistipes</taxon>
    </lineage>
</organism>